<dbReference type="Proteomes" id="UP000623958">
    <property type="component" value="Unassembled WGS sequence"/>
</dbReference>
<dbReference type="PANTHER" id="PTHR36966">
    <property type="entry name" value="REP-ASSOCIATED TYROSINE TRANSPOSASE"/>
    <property type="match status" value="1"/>
</dbReference>
<keyword evidence="3" id="KW-1185">Reference proteome</keyword>
<dbReference type="InterPro" id="IPR036515">
    <property type="entry name" value="Transposase_17_sf"/>
</dbReference>
<proteinExistence type="predicted"/>
<dbReference type="NCBIfam" id="NF047646">
    <property type="entry name" value="REP_Tyr_transpos"/>
    <property type="match status" value="1"/>
</dbReference>
<comment type="caution">
    <text evidence="2">The sequence shown here is derived from an EMBL/GenBank/DDBJ whole genome shotgun (WGS) entry which is preliminary data.</text>
</comment>
<dbReference type="GO" id="GO:0006313">
    <property type="term" value="P:DNA transposition"/>
    <property type="evidence" value="ECO:0007669"/>
    <property type="project" value="InterPro"/>
</dbReference>
<feature type="domain" description="Transposase IS200-like" evidence="1">
    <location>
        <begin position="33"/>
        <end position="148"/>
    </location>
</feature>
<accession>A0A919KII3</accession>
<dbReference type="PANTHER" id="PTHR36966:SF1">
    <property type="entry name" value="REP-ASSOCIATED TYROSINE TRANSPOSASE"/>
    <property type="match status" value="1"/>
</dbReference>
<organism evidence="2 3">
    <name type="scientific">Xanthomonas boreopolis</name>
    <dbReference type="NCBI Taxonomy" id="86183"/>
    <lineage>
        <taxon>Bacteria</taxon>
        <taxon>Pseudomonadati</taxon>
        <taxon>Pseudomonadota</taxon>
        <taxon>Gammaproteobacteria</taxon>
        <taxon>Lysobacterales</taxon>
        <taxon>Lysobacteraceae</taxon>
        <taxon>Xanthomonas</taxon>
    </lineage>
</organism>
<dbReference type="SUPFAM" id="SSF143422">
    <property type="entry name" value="Transposase IS200-like"/>
    <property type="match status" value="1"/>
</dbReference>
<reference evidence="2" key="1">
    <citation type="journal article" date="2014" name="Int. J. Syst. Evol. Microbiol.">
        <title>Complete genome sequence of Corynebacterium casei LMG S-19264T (=DSM 44701T), isolated from a smear-ripened cheese.</title>
        <authorList>
            <consortium name="US DOE Joint Genome Institute (JGI-PGF)"/>
            <person name="Walter F."/>
            <person name="Albersmeier A."/>
            <person name="Kalinowski J."/>
            <person name="Ruckert C."/>
        </authorList>
    </citation>
    <scope>NUCLEOTIDE SEQUENCE</scope>
    <source>
        <strain evidence="2">JCM 13306</strain>
    </source>
</reference>
<gene>
    <name evidence="2" type="ORF">GCM10009090_19570</name>
</gene>
<dbReference type="InterPro" id="IPR002686">
    <property type="entry name" value="Transposase_17"/>
</dbReference>
<evidence type="ECO:0000259" key="1">
    <source>
        <dbReference type="SMART" id="SM01321"/>
    </source>
</evidence>
<evidence type="ECO:0000313" key="3">
    <source>
        <dbReference type="Proteomes" id="UP000623958"/>
    </source>
</evidence>
<reference evidence="2" key="2">
    <citation type="submission" date="2020-09" db="EMBL/GenBank/DDBJ databases">
        <authorList>
            <person name="Sun Q."/>
            <person name="Ohkuma M."/>
        </authorList>
    </citation>
    <scope>NUCLEOTIDE SEQUENCE</scope>
    <source>
        <strain evidence="2">JCM 13306</strain>
    </source>
</reference>
<dbReference type="Pfam" id="PF01797">
    <property type="entry name" value="Y1_Tnp"/>
    <property type="match status" value="1"/>
</dbReference>
<dbReference type="SMART" id="SM01321">
    <property type="entry name" value="Y1_Tnp"/>
    <property type="match status" value="1"/>
</dbReference>
<protein>
    <recommendedName>
        <fullName evidence="1">Transposase IS200-like domain-containing protein</fullName>
    </recommendedName>
</protein>
<dbReference type="EMBL" id="BNBA01000013">
    <property type="protein sequence ID" value="GHH53758.1"/>
    <property type="molecule type" value="Genomic_DNA"/>
</dbReference>
<evidence type="ECO:0000313" key="2">
    <source>
        <dbReference type="EMBL" id="GHH53758.1"/>
    </source>
</evidence>
<sequence length="175" mass="19883">MVFRTRRHDLGMDIPGQSISPGYSSLRRGRCSEPGRIYLLTTVTEGRVPLFADWRCAQAVAACLISKDTWIEARLLCWVLMPDHWHGLLELEGHASLARVMKRMKGRAAREVNRARGRGGAVWMEGFHDRAVRAEEDLRAIARYVIANPLRAGLVGSIGQYPYWDAIWLEGRERP</sequence>
<dbReference type="Gene3D" id="3.30.70.1290">
    <property type="entry name" value="Transposase IS200-like"/>
    <property type="match status" value="1"/>
</dbReference>
<dbReference type="GO" id="GO:0004803">
    <property type="term" value="F:transposase activity"/>
    <property type="evidence" value="ECO:0007669"/>
    <property type="project" value="InterPro"/>
</dbReference>
<dbReference type="InterPro" id="IPR052715">
    <property type="entry name" value="RAYT_transposase"/>
</dbReference>
<dbReference type="AlphaFoldDB" id="A0A919KII3"/>
<dbReference type="GO" id="GO:0043565">
    <property type="term" value="F:sequence-specific DNA binding"/>
    <property type="evidence" value="ECO:0007669"/>
    <property type="project" value="TreeGrafter"/>
</dbReference>
<name>A0A919KII3_9XANT</name>